<sequence>MDGIVPDIAVGTKRGSDELFSTCVSNGPFIISSSTSAANGNDSKKFKGHQPPYAEGEKPGLH</sequence>
<dbReference type="Proteomes" id="UP000694386">
    <property type="component" value="Unplaced"/>
</dbReference>
<dbReference type="AlphaFoldDB" id="A0A8C2QCG8"/>
<proteinExistence type="predicted"/>
<feature type="region of interest" description="Disordered" evidence="1">
    <location>
        <begin position="34"/>
        <end position="62"/>
    </location>
</feature>
<name>A0A8C2QCG8_CRIGR</name>
<dbReference type="Ensembl" id="ENSCGRT00001002645.1">
    <property type="protein sequence ID" value="ENSCGRP00001002100.1"/>
    <property type="gene ID" value="ENSCGRG00001002153.1"/>
</dbReference>
<protein>
    <submittedName>
        <fullName evidence="2">Uncharacterized protein</fullName>
    </submittedName>
</protein>
<evidence type="ECO:0000313" key="3">
    <source>
        <dbReference type="Proteomes" id="UP000694386"/>
    </source>
</evidence>
<accession>A0A8C2QCG8</accession>
<evidence type="ECO:0000256" key="1">
    <source>
        <dbReference type="SAM" id="MobiDB-lite"/>
    </source>
</evidence>
<reference evidence="2" key="1">
    <citation type="submission" date="2025-08" db="UniProtKB">
        <authorList>
            <consortium name="Ensembl"/>
        </authorList>
    </citation>
    <scope>IDENTIFICATION</scope>
</reference>
<reference evidence="2" key="2">
    <citation type="submission" date="2025-09" db="UniProtKB">
        <authorList>
            <consortium name="Ensembl"/>
        </authorList>
    </citation>
    <scope>IDENTIFICATION</scope>
</reference>
<evidence type="ECO:0000313" key="2">
    <source>
        <dbReference type="Ensembl" id="ENSCGRP00001002100.1"/>
    </source>
</evidence>
<organism evidence="2 3">
    <name type="scientific">Cricetulus griseus</name>
    <name type="common">Chinese hamster</name>
    <name type="synonym">Cricetulus barabensis griseus</name>
    <dbReference type="NCBI Taxonomy" id="10029"/>
    <lineage>
        <taxon>Eukaryota</taxon>
        <taxon>Metazoa</taxon>
        <taxon>Chordata</taxon>
        <taxon>Craniata</taxon>
        <taxon>Vertebrata</taxon>
        <taxon>Euteleostomi</taxon>
        <taxon>Mammalia</taxon>
        <taxon>Eutheria</taxon>
        <taxon>Euarchontoglires</taxon>
        <taxon>Glires</taxon>
        <taxon>Rodentia</taxon>
        <taxon>Myomorpha</taxon>
        <taxon>Muroidea</taxon>
        <taxon>Cricetidae</taxon>
        <taxon>Cricetinae</taxon>
        <taxon>Cricetulus</taxon>
    </lineage>
</organism>